<keyword evidence="7 8" id="KW-0413">Isomerase</keyword>
<dbReference type="GO" id="GO:0003677">
    <property type="term" value="F:DNA binding"/>
    <property type="evidence" value="ECO:0007669"/>
    <property type="project" value="UniProtKB-UniRule"/>
</dbReference>
<feature type="region of interest" description="Disordered" evidence="11">
    <location>
        <begin position="1"/>
        <end position="56"/>
    </location>
</feature>
<comment type="function">
    <text evidence="8">A type II topoisomerase that negatively supercoils closed circular double-stranded (ds) DNA in an ATP-dependent manner to modulate DNA topology and maintain chromosomes in an underwound state. Negative supercoiling favors strand separation, and DNA replication, transcription, recombination and repair, all of which involve strand separation. Also able to catalyze the interconversion of other topological isomers of dsDNA rings, including catenanes and knotted rings. Type II topoisomerases break and join 2 DNA strands simultaneously in an ATP-dependent manner.</text>
</comment>
<evidence type="ECO:0000256" key="2">
    <source>
        <dbReference type="ARBA" id="ARBA00008263"/>
    </source>
</evidence>
<dbReference type="InterPro" id="IPR002205">
    <property type="entry name" value="Topo_IIA_dom_A"/>
</dbReference>
<dbReference type="GO" id="GO:0006265">
    <property type="term" value="P:DNA topological change"/>
    <property type="evidence" value="ECO:0007669"/>
    <property type="project" value="UniProtKB-UniRule"/>
</dbReference>
<keyword evidence="8" id="KW-0963">Cytoplasm</keyword>
<dbReference type="SUPFAM" id="SSF101904">
    <property type="entry name" value="GyrA/ParC C-terminal domain-like"/>
    <property type="match status" value="1"/>
</dbReference>
<keyword evidence="3 8" id="KW-0547">Nucleotide-binding</keyword>
<comment type="miscellaneous">
    <text evidence="8">Few gyrases are as efficient as E.coli at forming negative supercoils. Not all organisms have 2 type II topoisomerases; in organisms with a single type II topoisomerase this enzyme also has to decatenate newly replicated chromosomes.</text>
</comment>
<dbReference type="InterPro" id="IPR035516">
    <property type="entry name" value="Gyrase/topoIV_suA_C"/>
</dbReference>
<dbReference type="GO" id="GO:0005694">
    <property type="term" value="C:chromosome"/>
    <property type="evidence" value="ECO:0007669"/>
    <property type="project" value="InterPro"/>
</dbReference>
<protein>
    <recommendedName>
        <fullName evidence="8">DNA gyrase subunit A</fullName>
        <ecNumber evidence="8">5.6.2.2</ecNumber>
    </recommendedName>
</protein>
<reference evidence="13 14" key="1">
    <citation type="submission" date="2019-01" db="EMBL/GenBank/DDBJ databases">
        <authorList>
            <consortium name="Pathogen Informatics"/>
        </authorList>
    </citation>
    <scope>NUCLEOTIDE SEQUENCE [LARGE SCALE GENOMIC DNA]</scope>
    <source>
        <strain evidence="13 14">NCTC10184</strain>
    </source>
</reference>
<dbReference type="Pfam" id="PF03989">
    <property type="entry name" value="DNA_gyraseA_C"/>
    <property type="match status" value="6"/>
</dbReference>
<evidence type="ECO:0000313" key="14">
    <source>
        <dbReference type="Proteomes" id="UP000290876"/>
    </source>
</evidence>
<dbReference type="GO" id="GO:0005737">
    <property type="term" value="C:cytoplasm"/>
    <property type="evidence" value="ECO:0007669"/>
    <property type="project" value="UniProtKB-SubCell"/>
</dbReference>
<evidence type="ECO:0000256" key="9">
    <source>
        <dbReference type="PROSITE-ProRule" id="PRU01384"/>
    </source>
</evidence>
<evidence type="ECO:0000256" key="11">
    <source>
        <dbReference type="SAM" id="MobiDB-lite"/>
    </source>
</evidence>
<feature type="compositionally biased region" description="Acidic residues" evidence="11">
    <location>
        <begin position="44"/>
        <end position="54"/>
    </location>
</feature>
<keyword evidence="10" id="KW-0175">Coiled coil</keyword>
<dbReference type="Pfam" id="PF00521">
    <property type="entry name" value="DNA_topoisoIV"/>
    <property type="match status" value="1"/>
</dbReference>
<comment type="similarity">
    <text evidence="2 8">Belongs to the type II topoisomerase GyrA/ParC subunit family.</text>
</comment>
<dbReference type="NCBIfam" id="NF004043">
    <property type="entry name" value="PRK05560.1"/>
    <property type="match status" value="1"/>
</dbReference>
<dbReference type="GO" id="GO:0005524">
    <property type="term" value="F:ATP binding"/>
    <property type="evidence" value="ECO:0007669"/>
    <property type="project" value="UniProtKB-UniRule"/>
</dbReference>
<sequence>MHFSEFDQDKEKQQQEQADKVHKIEDEQNLDDELFVAFKKPEQPEENDDEDEDVPQNKPEYQVENQTLAEPIKGIGIRPIQKEVTDSFMEYAMSVIVSRALPDARDGLKPVHRRILYDMSELGINYNSPHRKSARIVGDVLGKYHPHGDSSVYEAMVRMAQDFSMRYPLVDGHGNFGSIDGDEPAAMRYTEARMSKLAAELLEDIKKNTVDFADNYDASEQEPSVLPARFPNLLVSGVSGIAVGMATSIPPHNLGEVIDAAIALAQNPEITIDELMKFLPGPDFPTGGTILGVSGIRNAYHTGKGSITTRAVSRIEEFQNGKSKIIVTEIPYEIKKISIVEKIAELVKTKTIEGIADLRDESSREGIRIVIDIKKNFNPHIILNQLYKQTNLQLNYSANLVALVDGQPKLLNLKEILQVYLRHYETVERRRLLFDLNKAEERLHILDGLKIAVQNIDEVVAIIKQSRNDAEAQQNLAARFNLSEKQTKAIVDMRLGRLTGLAIENMEAEIAALHAEIASIRQLLDNHDALIEFIIGKLTELKNKYADARRTVIDVAAQTNITDEDLIPLKNIVITTSSNGYVKRTPLEDYRVQNRGGKGLTTMKTYEDDDIASILYTTTHIDLLLFTNTARVYRIRAHQIPELSRQSKGIPFVNIVANLDAKNDEKIVSMLPVSEYGENIYLFTVTKNGTIKKTALAEYERVNTNGKYAFNLVEGDELIRAFLVRDDDLILIANNQDRVVKFNANDIRALGRTATGVRGIKLEPNQKAITASALNEGEFILTVGAKGFGKLSHESLFRLTNRGGKGVIGINSKLAGNLIFARFVNLQDEILIITTQGLTVRTSLLQLSVVGRSSKGVKLINLKDNDEIQAIEIIKVDENSDPEAVAKAKQLTAEIKAKLANTDPQEFQATQLSEEDDDLSASESKDFETN</sequence>
<dbReference type="InterPro" id="IPR005743">
    <property type="entry name" value="GyrA"/>
</dbReference>
<dbReference type="NCBIfam" id="NF004044">
    <property type="entry name" value="PRK05561.1"/>
    <property type="match status" value="1"/>
</dbReference>
<keyword evidence="4 8" id="KW-0067">ATP-binding</keyword>
<comment type="subunit">
    <text evidence="8">Heterotetramer, composed of two GyrA and two GyrB chains. In the heterotetramer, GyrA contains the active site tyrosine that forms a transient covalent intermediate with DNA, while GyrB binds cofactors and catalyzes ATP hydrolysis.</text>
</comment>
<feature type="region of interest" description="Disordered" evidence="11">
    <location>
        <begin position="902"/>
        <end position="930"/>
    </location>
</feature>
<evidence type="ECO:0000256" key="4">
    <source>
        <dbReference type="ARBA" id="ARBA00022840"/>
    </source>
</evidence>
<name>A0A449B9Y7_9BACT</name>
<evidence type="ECO:0000256" key="3">
    <source>
        <dbReference type="ARBA" id="ARBA00022741"/>
    </source>
</evidence>
<dbReference type="InterPro" id="IPR013758">
    <property type="entry name" value="Topo_IIA_A/C_ab"/>
</dbReference>
<dbReference type="InterPro" id="IPR013760">
    <property type="entry name" value="Topo_IIA-like_dom_sf"/>
</dbReference>
<evidence type="ECO:0000259" key="12">
    <source>
        <dbReference type="PROSITE" id="PS52040"/>
    </source>
</evidence>
<dbReference type="Proteomes" id="UP000290876">
    <property type="component" value="Chromosome"/>
</dbReference>
<dbReference type="FunFam" id="1.10.268.10:FF:000001">
    <property type="entry name" value="DNA gyrase subunit A"/>
    <property type="match status" value="1"/>
</dbReference>
<accession>A0A449B9Y7</accession>
<dbReference type="SMART" id="SM00434">
    <property type="entry name" value="TOP4c"/>
    <property type="match status" value="1"/>
</dbReference>
<dbReference type="Gene3D" id="3.90.199.10">
    <property type="entry name" value="Topoisomerase II, domain 5"/>
    <property type="match status" value="1"/>
</dbReference>
<organism evidence="13 14">
    <name type="scientific">Mycoplasmopsis columbinasalis</name>
    <dbReference type="NCBI Taxonomy" id="114880"/>
    <lineage>
        <taxon>Bacteria</taxon>
        <taxon>Bacillati</taxon>
        <taxon>Mycoplasmatota</taxon>
        <taxon>Mycoplasmoidales</taxon>
        <taxon>Metamycoplasmataceae</taxon>
        <taxon>Mycoplasmopsis</taxon>
    </lineage>
</organism>
<dbReference type="FunFam" id="3.30.1360.40:FF:000002">
    <property type="entry name" value="DNA gyrase subunit A"/>
    <property type="match status" value="1"/>
</dbReference>
<gene>
    <name evidence="13" type="primary">gyrA1</name>
    <name evidence="8" type="synonym">gyrA</name>
    <name evidence="13" type="ORF">NCTC10184_00229</name>
</gene>
<dbReference type="PROSITE" id="PS52040">
    <property type="entry name" value="TOPO_IIA"/>
    <property type="match status" value="1"/>
</dbReference>
<dbReference type="KEGG" id="mcob:NCTC10184_00229"/>
<dbReference type="EMBL" id="LR215043">
    <property type="protein sequence ID" value="VEU78012.1"/>
    <property type="molecule type" value="Genomic_DNA"/>
</dbReference>
<dbReference type="AlphaFoldDB" id="A0A449B9Y7"/>
<dbReference type="GO" id="GO:0009330">
    <property type="term" value="C:DNA topoisomerase type II (double strand cut, ATP-hydrolyzing) complex"/>
    <property type="evidence" value="ECO:0007669"/>
    <property type="project" value="TreeGrafter"/>
</dbReference>
<dbReference type="FunFam" id="3.90.199.10:FF:000001">
    <property type="entry name" value="DNA gyrase subunit A"/>
    <property type="match status" value="1"/>
</dbReference>
<dbReference type="EC" id="5.6.2.2" evidence="8"/>
<feature type="coiled-coil region" evidence="10">
    <location>
        <begin position="503"/>
        <end position="558"/>
    </location>
</feature>
<comment type="subcellular location">
    <subcellularLocation>
        <location evidence="8">Cytoplasm</location>
    </subcellularLocation>
</comment>
<dbReference type="HAMAP" id="MF_01897">
    <property type="entry name" value="GyrA"/>
    <property type="match status" value="1"/>
</dbReference>
<dbReference type="Gene3D" id="2.120.10.90">
    <property type="entry name" value="DNA gyrase/topoisomerase IV, subunit A, C-terminal"/>
    <property type="match status" value="1"/>
</dbReference>
<feature type="domain" description="Topo IIA-type catalytic" evidence="12">
    <location>
        <begin position="101"/>
        <end position="566"/>
    </location>
</feature>
<dbReference type="CDD" id="cd00187">
    <property type="entry name" value="TOP4c"/>
    <property type="match status" value="1"/>
</dbReference>
<dbReference type="OrthoDB" id="9806486at2"/>
<keyword evidence="6 8" id="KW-0238">DNA-binding</keyword>
<evidence type="ECO:0000256" key="8">
    <source>
        <dbReference type="HAMAP-Rule" id="MF_01897"/>
    </source>
</evidence>
<evidence type="ECO:0000256" key="7">
    <source>
        <dbReference type="ARBA" id="ARBA00023235"/>
    </source>
</evidence>
<evidence type="ECO:0000256" key="10">
    <source>
        <dbReference type="SAM" id="Coils"/>
    </source>
</evidence>
<feature type="compositionally biased region" description="Basic and acidic residues" evidence="11">
    <location>
        <begin position="1"/>
        <end position="26"/>
    </location>
</feature>
<dbReference type="Gene3D" id="3.30.1360.40">
    <property type="match status" value="1"/>
</dbReference>
<dbReference type="SUPFAM" id="SSF56719">
    <property type="entry name" value="Type II DNA topoisomerase"/>
    <property type="match status" value="1"/>
</dbReference>
<feature type="short sequence motif" description="GyrA-box" evidence="8">
    <location>
        <begin position="593"/>
        <end position="599"/>
    </location>
</feature>
<dbReference type="RefSeq" id="WP_129622863.1">
    <property type="nucleotide sequence ID" value="NZ_LR215043.1"/>
</dbReference>
<feature type="active site" description="O-(5'-phospho-DNA)-tyrosine intermediate" evidence="8 9">
    <location>
        <position position="189"/>
    </location>
</feature>
<dbReference type="GO" id="GO:0006261">
    <property type="term" value="P:DNA-templated DNA replication"/>
    <property type="evidence" value="ECO:0007669"/>
    <property type="project" value="UniProtKB-UniRule"/>
</dbReference>
<evidence type="ECO:0000313" key="13">
    <source>
        <dbReference type="EMBL" id="VEU78012.1"/>
    </source>
</evidence>
<dbReference type="GO" id="GO:0034335">
    <property type="term" value="F:DNA negative supercoiling activity"/>
    <property type="evidence" value="ECO:0007669"/>
    <property type="project" value="UniProtKB-ARBA"/>
</dbReference>
<dbReference type="PANTHER" id="PTHR43493">
    <property type="entry name" value="DNA GYRASE/TOPOISOMERASE SUBUNIT A"/>
    <property type="match status" value="1"/>
</dbReference>
<evidence type="ECO:0000256" key="5">
    <source>
        <dbReference type="ARBA" id="ARBA00023029"/>
    </source>
</evidence>
<evidence type="ECO:0000256" key="1">
    <source>
        <dbReference type="ARBA" id="ARBA00000185"/>
    </source>
</evidence>
<dbReference type="InterPro" id="IPR050220">
    <property type="entry name" value="Type_II_DNA_Topoisomerases"/>
</dbReference>
<keyword evidence="14" id="KW-1185">Reference proteome</keyword>
<comment type="catalytic activity">
    <reaction evidence="1 8 9">
        <text>ATP-dependent breakage, passage and rejoining of double-stranded DNA.</text>
        <dbReference type="EC" id="5.6.2.2"/>
    </reaction>
</comment>
<dbReference type="InterPro" id="IPR013757">
    <property type="entry name" value="Topo_IIA_A_a_sf"/>
</dbReference>
<proteinExistence type="inferred from homology"/>
<dbReference type="PANTHER" id="PTHR43493:SF5">
    <property type="entry name" value="DNA GYRASE SUBUNIT A, CHLOROPLASTIC_MITOCHONDRIAL"/>
    <property type="match status" value="1"/>
</dbReference>
<dbReference type="InterPro" id="IPR006691">
    <property type="entry name" value="GyrA/parC_rep"/>
</dbReference>
<dbReference type="NCBIfam" id="TIGR01063">
    <property type="entry name" value="gyrA"/>
    <property type="match status" value="1"/>
</dbReference>
<keyword evidence="5 8" id="KW-0799">Topoisomerase</keyword>
<dbReference type="Gene3D" id="1.10.268.10">
    <property type="entry name" value="Topoisomerase, domain 3"/>
    <property type="match status" value="1"/>
</dbReference>
<evidence type="ECO:0000256" key="6">
    <source>
        <dbReference type="ARBA" id="ARBA00023125"/>
    </source>
</evidence>
<feature type="compositionally biased region" description="Polar residues" evidence="11">
    <location>
        <begin position="902"/>
        <end position="912"/>
    </location>
</feature>